<protein>
    <recommendedName>
        <fullName evidence="7">Ankyrin repeat protein</fullName>
    </recommendedName>
</protein>
<feature type="repeat" description="ANK" evidence="3">
    <location>
        <begin position="144"/>
        <end position="176"/>
    </location>
</feature>
<sequence length="603" mass="68537">MDGRTDLDQALIKAAEREDIEEIRGLLRPAKTANIAVPDERGDTILHEAAWTGKTSVVRVLTETDRWEEIVNLKGFLGWTALHNCCAEGHTETIELLLEKGANVVVTDEAGWTPLHHAAHGGHLAAVGLLLKYQKDLDHKTNSSGGTALHIAAQNGFARIVSKLIESRADPNATAWDGKTVLHWALDDAMMAEEEHPGNDQAPPEAYDTDSDDENIEFSDDDSTDQRPENPGPDESVEDEQGRFDEVFKHILKGKKKAERWSALLKVAHREESMHALQYLMNKMYLPSDAKRLEKPLRRIWLAMSEARSEELMEMLWKEMPEYIRNREENRERWNILSLATSLGKFKTVYWLLRSRRWSKSDIEKAQNLSDLDWQTRRVELSKDSKIWKTPFVHDERSGIDGYRRPEKPPDDEEFGATITDFYEVEKQIVSICYDCDPWSLIKNGPKETMKKSMASLKKKRFGWTEPDEYPEASCAVIGETTHRTDTVITSTTHRLDRNEDPMFQGFLKRLCQSQTTFYREATPSSVDGFAKLIASFYINALNNLKLSLEVPSQQDAGNNAKESGGEDQDHRPSNATGATESYRASLRKIFADSIERNVSSLK</sequence>
<evidence type="ECO:0000256" key="2">
    <source>
        <dbReference type="ARBA" id="ARBA00023043"/>
    </source>
</evidence>
<proteinExistence type="predicted"/>
<feature type="region of interest" description="Disordered" evidence="4">
    <location>
        <begin position="555"/>
        <end position="581"/>
    </location>
</feature>
<keyword evidence="6" id="KW-1185">Reference proteome</keyword>
<feature type="repeat" description="ANK" evidence="3">
    <location>
        <begin position="110"/>
        <end position="142"/>
    </location>
</feature>
<organism evidence="5 6">
    <name type="scientific">Diplodia seriata</name>
    <dbReference type="NCBI Taxonomy" id="420778"/>
    <lineage>
        <taxon>Eukaryota</taxon>
        <taxon>Fungi</taxon>
        <taxon>Dikarya</taxon>
        <taxon>Ascomycota</taxon>
        <taxon>Pezizomycotina</taxon>
        <taxon>Dothideomycetes</taxon>
        <taxon>Dothideomycetes incertae sedis</taxon>
        <taxon>Botryosphaeriales</taxon>
        <taxon>Botryosphaeriaceae</taxon>
        <taxon>Diplodia</taxon>
    </lineage>
</organism>
<dbReference type="SUPFAM" id="SSF48403">
    <property type="entry name" value="Ankyrin repeat"/>
    <property type="match status" value="1"/>
</dbReference>
<evidence type="ECO:0000256" key="1">
    <source>
        <dbReference type="ARBA" id="ARBA00022737"/>
    </source>
</evidence>
<dbReference type="Pfam" id="PF12796">
    <property type="entry name" value="Ank_2"/>
    <property type="match status" value="1"/>
</dbReference>
<keyword evidence="1" id="KW-0677">Repeat</keyword>
<comment type="caution">
    <text evidence="5">The sequence shown here is derived from an EMBL/GenBank/DDBJ whole genome shotgun (WGS) entry which is preliminary data.</text>
</comment>
<feature type="compositionally biased region" description="Basic and acidic residues" evidence="4">
    <location>
        <begin position="564"/>
        <end position="573"/>
    </location>
</feature>
<feature type="compositionally biased region" description="Acidic residues" evidence="4">
    <location>
        <begin position="207"/>
        <end position="223"/>
    </location>
</feature>
<keyword evidence="2 3" id="KW-0040">ANK repeat</keyword>
<dbReference type="Pfam" id="PF00023">
    <property type="entry name" value="Ank"/>
    <property type="match status" value="1"/>
</dbReference>
<evidence type="ECO:0000256" key="4">
    <source>
        <dbReference type="SAM" id="MobiDB-lite"/>
    </source>
</evidence>
<evidence type="ECO:0000256" key="3">
    <source>
        <dbReference type="PROSITE-ProRule" id="PRU00023"/>
    </source>
</evidence>
<dbReference type="Gene3D" id="1.25.40.20">
    <property type="entry name" value="Ankyrin repeat-containing domain"/>
    <property type="match status" value="2"/>
</dbReference>
<dbReference type="PROSITE" id="PS50297">
    <property type="entry name" value="ANK_REP_REGION"/>
    <property type="match status" value="3"/>
</dbReference>
<dbReference type="RefSeq" id="XP_066636812.1">
    <property type="nucleotide sequence ID" value="XM_066771533.1"/>
</dbReference>
<dbReference type="InterPro" id="IPR002110">
    <property type="entry name" value="Ankyrin_rpt"/>
</dbReference>
<reference evidence="5 6" key="1">
    <citation type="submission" date="2024-02" db="EMBL/GenBank/DDBJ databases">
        <title>De novo assembly and annotation of 12 fungi associated with fruit tree decline syndrome in Ontario, Canada.</title>
        <authorList>
            <person name="Sulman M."/>
            <person name="Ellouze W."/>
            <person name="Ilyukhin E."/>
        </authorList>
    </citation>
    <scope>NUCLEOTIDE SEQUENCE [LARGE SCALE GENOMIC DNA]</scope>
    <source>
        <strain evidence="5 6">FDS-637</strain>
    </source>
</reference>
<dbReference type="SMART" id="SM00248">
    <property type="entry name" value="ANK"/>
    <property type="match status" value="4"/>
</dbReference>
<dbReference type="PANTHER" id="PTHR24180">
    <property type="entry name" value="CYCLIN-DEPENDENT KINASE INHIBITOR 2C-RELATED"/>
    <property type="match status" value="1"/>
</dbReference>
<dbReference type="EMBL" id="JAJVCZ030000001">
    <property type="protein sequence ID" value="KAL0264072.1"/>
    <property type="molecule type" value="Genomic_DNA"/>
</dbReference>
<dbReference type="Proteomes" id="UP001430584">
    <property type="component" value="Unassembled WGS sequence"/>
</dbReference>
<dbReference type="InterPro" id="IPR051637">
    <property type="entry name" value="Ank_repeat_dom-contain_49"/>
</dbReference>
<feature type="repeat" description="ANK" evidence="3">
    <location>
        <begin position="77"/>
        <end position="109"/>
    </location>
</feature>
<dbReference type="InterPro" id="IPR036770">
    <property type="entry name" value="Ankyrin_rpt-contain_sf"/>
</dbReference>
<dbReference type="GeneID" id="92004101"/>
<gene>
    <name evidence="5" type="ORF">SLS55_000016</name>
</gene>
<evidence type="ECO:0000313" key="5">
    <source>
        <dbReference type="EMBL" id="KAL0264072.1"/>
    </source>
</evidence>
<evidence type="ECO:0000313" key="6">
    <source>
        <dbReference type="Proteomes" id="UP001430584"/>
    </source>
</evidence>
<dbReference type="PROSITE" id="PS50088">
    <property type="entry name" value="ANK_REPEAT"/>
    <property type="match status" value="3"/>
</dbReference>
<feature type="region of interest" description="Disordered" evidence="4">
    <location>
        <begin position="194"/>
        <end position="241"/>
    </location>
</feature>
<evidence type="ECO:0008006" key="7">
    <source>
        <dbReference type="Google" id="ProtNLM"/>
    </source>
</evidence>
<accession>A0ABR3CT41</accession>
<dbReference type="PANTHER" id="PTHR24180:SF45">
    <property type="entry name" value="POLY [ADP-RIBOSE] POLYMERASE TANKYRASE"/>
    <property type="match status" value="1"/>
</dbReference>
<name>A0ABR3CT41_9PEZI</name>